<dbReference type="InterPro" id="IPR036610">
    <property type="entry name" value="PEBP-like_sf"/>
</dbReference>
<keyword evidence="2" id="KW-0732">Signal</keyword>
<dbReference type="GO" id="GO:0004860">
    <property type="term" value="F:protein kinase inhibitor activity"/>
    <property type="evidence" value="ECO:0007669"/>
    <property type="project" value="UniProtKB-KW"/>
</dbReference>
<dbReference type="InterPro" id="IPR008914">
    <property type="entry name" value="PEBP"/>
</dbReference>
<dbReference type="SUPFAM" id="SSF50952">
    <property type="entry name" value="Soluble quinoprotein glucose dehydrogenase"/>
    <property type="match status" value="1"/>
</dbReference>
<gene>
    <name evidence="4" type="ORF">SCD90_00495</name>
</gene>
<dbReference type="InterPro" id="IPR005247">
    <property type="entry name" value="YbhB_YbcL/LppC-like"/>
</dbReference>
<dbReference type="InterPro" id="IPR011042">
    <property type="entry name" value="6-blade_b-propeller_TolB-like"/>
</dbReference>
<evidence type="ECO:0000256" key="1">
    <source>
        <dbReference type="SAM" id="MobiDB-lite"/>
    </source>
</evidence>
<feature type="chain" id="PRO_5046275265" evidence="2">
    <location>
        <begin position="22"/>
        <end position="623"/>
    </location>
</feature>
<dbReference type="Proteomes" id="UP001274321">
    <property type="component" value="Unassembled WGS sequence"/>
</dbReference>
<feature type="compositionally biased region" description="Polar residues" evidence="1">
    <location>
        <begin position="421"/>
        <end position="435"/>
    </location>
</feature>
<proteinExistence type="predicted"/>
<feature type="domain" description="Pyrroloquinoline quinone-dependent pyranose dehydrogenase beta-propeller" evidence="3">
    <location>
        <begin position="58"/>
        <end position="397"/>
    </location>
</feature>
<keyword evidence="5" id="KW-1185">Reference proteome</keyword>
<dbReference type="SUPFAM" id="SSF49777">
    <property type="entry name" value="PEBP-like"/>
    <property type="match status" value="1"/>
</dbReference>
<feature type="compositionally biased region" description="Low complexity" evidence="1">
    <location>
        <begin position="403"/>
        <end position="415"/>
    </location>
</feature>
<dbReference type="RefSeq" id="WP_319842654.1">
    <property type="nucleotide sequence ID" value="NZ_JAXAFJ010000001.1"/>
</dbReference>
<dbReference type="Gene3D" id="3.90.280.10">
    <property type="entry name" value="PEBP-like"/>
    <property type="match status" value="1"/>
</dbReference>
<comment type="caution">
    <text evidence="4">The sequence shown here is derived from an EMBL/GenBank/DDBJ whole genome shotgun (WGS) entry which is preliminary data.</text>
</comment>
<evidence type="ECO:0000313" key="4">
    <source>
        <dbReference type="EMBL" id="MDX6804528.1"/>
    </source>
</evidence>
<accession>A0ABU4RJZ4</accession>
<protein>
    <submittedName>
        <fullName evidence="4">YbhB/YbcL family Raf kinase inhibitor-like protein</fullName>
    </submittedName>
</protein>
<feature type="region of interest" description="Disordered" evidence="1">
    <location>
        <begin position="403"/>
        <end position="435"/>
    </location>
</feature>
<dbReference type="PANTHER" id="PTHR33546:SF1">
    <property type="entry name" value="LARGE, MULTIFUNCTIONAL SECRETED PROTEIN"/>
    <property type="match status" value="1"/>
</dbReference>
<dbReference type="PANTHER" id="PTHR33546">
    <property type="entry name" value="LARGE, MULTIFUNCTIONAL SECRETED PROTEIN-RELATED"/>
    <property type="match status" value="1"/>
</dbReference>
<name>A0ABU4RJZ4_9HYPH</name>
<evidence type="ECO:0000256" key="2">
    <source>
        <dbReference type="SAM" id="SignalP"/>
    </source>
</evidence>
<sequence length="623" mass="66935">MTRTKSLAALLAILVSSTALVAPAAAQEVGKYSNVQITGHILEPRKVEATDEKVQGLKVPQGFKVQVFARETVNPRILAVGPKGQVYASRRNVGDIIMLRDTNGDGQADETKVVVNRPNAHGLAVHEGKLYFTTIKDVYAADIKADGTLEEPRRIISDLPDAGQHPNRTIGFGPDGMLYISVGSTCNACDEANPENATMLRTKPDGTERTIFASGLRNTIGFDWSKDGKLWGMDHGIDWLGDNDQSEELNLIVEGKKYGWPFIYADQKINPQDNPPGEITLEQWASTSEEPALLYTAHAAPMQMAFYKGDMFPEEYRDDAFVAMRGSWNRKPPSGYEVVRIRFENGKPAGIEPFVTGFMSGSGDKFEHMGRLVGLAVAPDGALLFGDDENGVIYRVSHDGSAGSAAAGQTAPQSADVMQAKTASGGETQMGKQQTPADLAGKILDAAKAEKIGVTSPSFADDKMIPSRHAESGEKLSIPLAFANVPSAAKSLAVLVEDPDVKENPPFVHWIIANIPPDMKSLPEGIPGQPKLLDPEGVIQGANSFGSTGWYGMKPPAGDAPHHYHAQVFALDTMLDVAPGAGRAEFLDAMKGHVVGYGELVGTYQQRAPTEARAATKTDTKNK</sequence>
<feature type="signal peptide" evidence="2">
    <location>
        <begin position="1"/>
        <end position="21"/>
    </location>
</feature>
<dbReference type="InterPro" id="IPR011041">
    <property type="entry name" value="Quinoprot_gluc/sorb_DH_b-prop"/>
</dbReference>
<organism evidence="4 5">
    <name type="scientific">Terrihabitans rhizophilus</name>
    <dbReference type="NCBI Taxonomy" id="3092662"/>
    <lineage>
        <taxon>Bacteria</taxon>
        <taxon>Pseudomonadati</taxon>
        <taxon>Pseudomonadota</taxon>
        <taxon>Alphaproteobacteria</taxon>
        <taxon>Hyphomicrobiales</taxon>
        <taxon>Terrihabitans</taxon>
    </lineage>
</organism>
<dbReference type="CDD" id="cd00865">
    <property type="entry name" value="PEBP_bact_arch"/>
    <property type="match status" value="1"/>
</dbReference>
<evidence type="ECO:0000313" key="5">
    <source>
        <dbReference type="Proteomes" id="UP001274321"/>
    </source>
</evidence>
<evidence type="ECO:0000259" key="3">
    <source>
        <dbReference type="Pfam" id="PF22807"/>
    </source>
</evidence>
<dbReference type="EMBL" id="JAXAFJ010000001">
    <property type="protein sequence ID" value="MDX6804528.1"/>
    <property type="molecule type" value="Genomic_DNA"/>
</dbReference>
<dbReference type="Pfam" id="PF01161">
    <property type="entry name" value="PBP"/>
    <property type="match status" value="1"/>
</dbReference>
<keyword evidence="4" id="KW-0649">Protein kinase inhibitor</keyword>
<dbReference type="NCBIfam" id="TIGR00481">
    <property type="entry name" value="YbhB/YbcL family Raf kinase inhibitor-like protein"/>
    <property type="match status" value="1"/>
</dbReference>
<dbReference type="Gene3D" id="2.120.10.30">
    <property type="entry name" value="TolB, C-terminal domain"/>
    <property type="match status" value="1"/>
</dbReference>
<dbReference type="InterPro" id="IPR054539">
    <property type="entry name" value="Beta-prop_PDH"/>
</dbReference>
<reference evidence="4 5" key="1">
    <citation type="submission" date="2023-11" db="EMBL/GenBank/DDBJ databases">
        <authorList>
            <person name="Bao R."/>
        </authorList>
    </citation>
    <scope>NUCLEOTIDE SEQUENCE [LARGE SCALE GENOMIC DNA]</scope>
    <source>
        <strain evidence="4 5">PJ23</strain>
    </source>
</reference>
<dbReference type="Pfam" id="PF22807">
    <property type="entry name" value="TrAA12"/>
    <property type="match status" value="1"/>
</dbReference>